<keyword evidence="2" id="KW-1185">Reference proteome</keyword>
<protein>
    <submittedName>
        <fullName evidence="1">Uncharacterized protein</fullName>
    </submittedName>
</protein>
<dbReference type="EMBL" id="PZQS01000009">
    <property type="protein sequence ID" value="PVD25145.1"/>
    <property type="molecule type" value="Genomic_DNA"/>
</dbReference>
<comment type="caution">
    <text evidence="1">The sequence shown here is derived from an EMBL/GenBank/DDBJ whole genome shotgun (WGS) entry which is preliminary data.</text>
</comment>
<organism evidence="1 2">
    <name type="scientific">Pomacea canaliculata</name>
    <name type="common">Golden apple snail</name>
    <dbReference type="NCBI Taxonomy" id="400727"/>
    <lineage>
        <taxon>Eukaryota</taxon>
        <taxon>Metazoa</taxon>
        <taxon>Spiralia</taxon>
        <taxon>Lophotrochozoa</taxon>
        <taxon>Mollusca</taxon>
        <taxon>Gastropoda</taxon>
        <taxon>Caenogastropoda</taxon>
        <taxon>Architaenioglossa</taxon>
        <taxon>Ampullarioidea</taxon>
        <taxon>Ampullariidae</taxon>
        <taxon>Pomacea</taxon>
    </lineage>
</organism>
<evidence type="ECO:0000313" key="1">
    <source>
        <dbReference type="EMBL" id="PVD25145.1"/>
    </source>
</evidence>
<proteinExistence type="predicted"/>
<dbReference type="Proteomes" id="UP000245119">
    <property type="component" value="Linkage Group LG9"/>
</dbReference>
<accession>A0A2T7NVF8</accession>
<reference evidence="1 2" key="1">
    <citation type="submission" date="2018-04" db="EMBL/GenBank/DDBJ databases">
        <title>The genome of golden apple snail Pomacea canaliculata provides insight into stress tolerance and invasive adaptation.</title>
        <authorList>
            <person name="Liu C."/>
            <person name="Liu B."/>
            <person name="Ren Y."/>
            <person name="Zhang Y."/>
            <person name="Wang H."/>
            <person name="Li S."/>
            <person name="Jiang F."/>
            <person name="Yin L."/>
            <person name="Zhang G."/>
            <person name="Qian W."/>
            <person name="Fan W."/>
        </authorList>
    </citation>
    <scope>NUCLEOTIDE SEQUENCE [LARGE SCALE GENOMIC DNA]</scope>
    <source>
        <strain evidence="1">SZHN2017</strain>
        <tissue evidence="1">Muscle</tissue>
    </source>
</reference>
<evidence type="ECO:0000313" key="2">
    <source>
        <dbReference type="Proteomes" id="UP000245119"/>
    </source>
</evidence>
<sequence>MISTVIGALGVSGIGASVVQTSKIGASKAGVAGLLALPVCGFLQFLTHGSSSIAPTLAQKAELHVKASAGWQRIGRLTHAYRTQIRHMPPGSDADPILIPSLYRELVEACEEVSKITTVRSDTCDYFSKADNVYTVLNTRKSTMKRFEELEAGAVEPSATHQ</sequence>
<dbReference type="OrthoDB" id="6076390at2759"/>
<gene>
    <name evidence="1" type="ORF">C0Q70_15643</name>
</gene>
<dbReference type="AlphaFoldDB" id="A0A2T7NVF8"/>
<name>A0A2T7NVF8_POMCA</name>